<organism evidence="2 3">
    <name type="scientific">Alistipes putredinis</name>
    <dbReference type="NCBI Taxonomy" id="28117"/>
    <lineage>
        <taxon>Bacteria</taxon>
        <taxon>Pseudomonadati</taxon>
        <taxon>Bacteroidota</taxon>
        <taxon>Bacteroidia</taxon>
        <taxon>Bacteroidales</taxon>
        <taxon>Rikenellaceae</taxon>
        <taxon>Alistipes</taxon>
    </lineage>
</organism>
<name>A0A1Q6FCL9_9BACT</name>
<sequence length="87" mass="10324">MKPVTLFYQPRCPFCKKALGYLEELQRQEPYGRIEIRMIDELAEPEVADRYDYYYVPTFYVGDKKVHEGGIMPDEVEAVLRMALDER</sequence>
<evidence type="ECO:0000313" key="3">
    <source>
        <dbReference type="Proteomes" id="UP000187417"/>
    </source>
</evidence>
<dbReference type="SUPFAM" id="SSF52833">
    <property type="entry name" value="Thioredoxin-like"/>
    <property type="match status" value="1"/>
</dbReference>
<dbReference type="InterPro" id="IPR036249">
    <property type="entry name" value="Thioredoxin-like_sf"/>
</dbReference>
<dbReference type="InterPro" id="IPR011767">
    <property type="entry name" value="GLR_AS"/>
</dbReference>
<evidence type="ECO:0000259" key="1">
    <source>
        <dbReference type="Pfam" id="PF00462"/>
    </source>
</evidence>
<dbReference type="Pfam" id="PF00462">
    <property type="entry name" value="Glutaredoxin"/>
    <property type="match status" value="1"/>
</dbReference>
<dbReference type="InterPro" id="IPR002109">
    <property type="entry name" value="Glutaredoxin"/>
</dbReference>
<dbReference type="RefSeq" id="WP_022460333.1">
    <property type="nucleotide sequence ID" value="NZ_BAAFLA010000005.1"/>
</dbReference>
<dbReference type="EMBL" id="MNQH01000001">
    <property type="protein sequence ID" value="OKY96619.1"/>
    <property type="molecule type" value="Genomic_DNA"/>
</dbReference>
<accession>A0A1Q6FCL9</accession>
<dbReference type="PROSITE" id="PS51354">
    <property type="entry name" value="GLUTAREDOXIN_2"/>
    <property type="match status" value="1"/>
</dbReference>
<dbReference type="CDD" id="cd02947">
    <property type="entry name" value="TRX_family"/>
    <property type="match status" value="1"/>
</dbReference>
<protein>
    <submittedName>
        <fullName evidence="2">Thioredoxin family protein</fullName>
    </submittedName>
</protein>
<dbReference type="Proteomes" id="UP000187417">
    <property type="component" value="Unassembled WGS sequence"/>
</dbReference>
<comment type="caution">
    <text evidence="2">The sequence shown here is derived from an EMBL/GenBank/DDBJ whole genome shotgun (WGS) entry which is preliminary data.</text>
</comment>
<gene>
    <name evidence="2" type="ORF">BHV66_00675</name>
</gene>
<dbReference type="STRING" id="28117.BHV66_00675"/>
<dbReference type="Gene3D" id="3.40.30.10">
    <property type="entry name" value="Glutaredoxin"/>
    <property type="match status" value="1"/>
</dbReference>
<dbReference type="AlphaFoldDB" id="A0A1Q6FCL9"/>
<reference evidence="2 3" key="1">
    <citation type="journal article" date="2016" name="Nat. Biotechnol.">
        <title>Measurement of bacterial replication rates in microbial communities.</title>
        <authorList>
            <person name="Brown C.T."/>
            <person name="Olm M.R."/>
            <person name="Thomas B.C."/>
            <person name="Banfield J.F."/>
        </authorList>
    </citation>
    <scope>NUCLEOTIDE SEQUENCE [LARGE SCALE GENOMIC DNA]</scope>
    <source>
        <strain evidence="2">CAG:67_53_122</strain>
    </source>
</reference>
<proteinExistence type="predicted"/>
<dbReference type="PROSITE" id="PS00195">
    <property type="entry name" value="GLUTAREDOXIN_1"/>
    <property type="match status" value="1"/>
</dbReference>
<feature type="domain" description="Glutaredoxin" evidence="1">
    <location>
        <begin position="4"/>
        <end position="64"/>
    </location>
</feature>
<evidence type="ECO:0000313" key="2">
    <source>
        <dbReference type="EMBL" id="OKY96619.1"/>
    </source>
</evidence>